<proteinExistence type="predicted"/>
<dbReference type="SUPFAM" id="SSF51905">
    <property type="entry name" value="FAD/NAD(P)-binding domain"/>
    <property type="match status" value="1"/>
</dbReference>
<gene>
    <name evidence="3" type="ORF">F7Q99_06435</name>
</gene>
<feature type="region of interest" description="Disordered" evidence="1">
    <location>
        <begin position="82"/>
        <end position="107"/>
    </location>
</feature>
<protein>
    <submittedName>
        <fullName evidence="3">FAD-dependent oxidoreductase</fullName>
    </submittedName>
</protein>
<dbReference type="Gene3D" id="3.50.50.60">
    <property type="entry name" value="FAD/NAD(P)-binding domain"/>
    <property type="match status" value="1"/>
</dbReference>
<evidence type="ECO:0000313" key="4">
    <source>
        <dbReference type="Proteomes" id="UP000450000"/>
    </source>
</evidence>
<dbReference type="InterPro" id="IPR002937">
    <property type="entry name" value="Amino_oxidase"/>
</dbReference>
<accession>A0A6N7KMZ2</accession>
<dbReference type="PANTHER" id="PTHR42841">
    <property type="entry name" value="AMINE OXIDASE"/>
    <property type="match status" value="1"/>
</dbReference>
<organism evidence="3 4">
    <name type="scientific">Streptomyces kaniharaensis</name>
    <dbReference type="NCBI Taxonomy" id="212423"/>
    <lineage>
        <taxon>Bacteria</taxon>
        <taxon>Bacillati</taxon>
        <taxon>Actinomycetota</taxon>
        <taxon>Actinomycetes</taxon>
        <taxon>Kitasatosporales</taxon>
        <taxon>Streptomycetaceae</taxon>
        <taxon>Streptomyces</taxon>
    </lineage>
</organism>
<name>A0A6N7KMZ2_9ACTN</name>
<feature type="domain" description="Amine oxidase" evidence="2">
    <location>
        <begin position="119"/>
        <end position="521"/>
    </location>
</feature>
<dbReference type="AlphaFoldDB" id="A0A6N7KMZ2"/>
<reference evidence="3 4" key="1">
    <citation type="submission" date="2019-09" db="EMBL/GenBank/DDBJ databases">
        <title>Genome Sequences of Streptomyces kaniharaensis ATCC 21070.</title>
        <authorList>
            <person name="Zhu W."/>
            <person name="De Crecy-Lagard V."/>
            <person name="Richards N.G."/>
        </authorList>
    </citation>
    <scope>NUCLEOTIDE SEQUENCE [LARGE SCALE GENOMIC DNA]</scope>
    <source>
        <strain evidence="3 4">SF-557</strain>
    </source>
</reference>
<keyword evidence="4" id="KW-1185">Reference proteome</keyword>
<dbReference type="Pfam" id="PF01593">
    <property type="entry name" value="Amino_oxidase"/>
    <property type="match status" value="1"/>
</dbReference>
<feature type="compositionally biased region" description="Basic residues" evidence="1">
    <location>
        <begin position="29"/>
        <end position="40"/>
    </location>
</feature>
<evidence type="ECO:0000313" key="3">
    <source>
        <dbReference type="EMBL" id="MQS11939.1"/>
    </source>
</evidence>
<dbReference type="OrthoDB" id="9767561at2"/>
<sequence>MPGGGRTGLGAGAHGSTRRARFTPPVTVRARRPPNRPPRRTVRDRAPAQTFPGTGSVRCACLTPILTGHHIVGPCPAPRCPRRPEPRNQGGSTPVPTYDFTRRARRPSDPDVVVVGAGLAGLAAARALTGQGLTVQLLESSDRIGGRTATRELDGFRLDDGNHLLNTAFPELRHALDLDRLDLRPLAPGVLVHSAGRRYRAGDPQLTTARQAATRAPLGSPLDKARLGSWLARLAATPATRIQARPETTTARALTGHGLAPRTVDGFLRPLLSALLGDPALGTSSRIAELVLRCYARGRLCLPAGGIAAVPAQLAAALPAGTVRTGVQVTAIAADGVETARHGRIGAQAVLVATDARSAVDLLPGLRLPDFHPVTTFYHAADRAPLSEAVLLLDADRPGGHPPLVSHSLVLSELHPSYAPSGQALIATTVLGRRSFDAGGPAGLEPAVRAKLAELYGTSTRGWQFLSVRHVPDALPAMPPPHNPRRPVRVLAGLYVAGDHRDTSTVQGALVSGRRAAQAVLRDLGLPADARAAEAAA</sequence>
<evidence type="ECO:0000259" key="2">
    <source>
        <dbReference type="Pfam" id="PF01593"/>
    </source>
</evidence>
<feature type="region of interest" description="Disordered" evidence="1">
    <location>
        <begin position="1"/>
        <end position="50"/>
    </location>
</feature>
<evidence type="ECO:0000256" key="1">
    <source>
        <dbReference type="SAM" id="MobiDB-lite"/>
    </source>
</evidence>
<dbReference type="EMBL" id="WBOF01000001">
    <property type="protein sequence ID" value="MQS11939.1"/>
    <property type="molecule type" value="Genomic_DNA"/>
</dbReference>
<dbReference type="GO" id="GO:0016491">
    <property type="term" value="F:oxidoreductase activity"/>
    <property type="evidence" value="ECO:0007669"/>
    <property type="project" value="InterPro"/>
</dbReference>
<feature type="compositionally biased region" description="Gly residues" evidence="1">
    <location>
        <begin position="1"/>
        <end position="13"/>
    </location>
</feature>
<comment type="caution">
    <text evidence="3">The sequence shown here is derived from an EMBL/GenBank/DDBJ whole genome shotgun (WGS) entry which is preliminary data.</text>
</comment>
<dbReference type="Proteomes" id="UP000450000">
    <property type="component" value="Unassembled WGS sequence"/>
</dbReference>
<dbReference type="InterPro" id="IPR036188">
    <property type="entry name" value="FAD/NAD-bd_sf"/>
</dbReference>